<reference evidence="3" key="1">
    <citation type="submission" date="2016-02" db="EMBL/GenBank/DDBJ databases">
        <title>Draft genome sequence of Microdochium bolleyi, a fungal endophyte of beachgrass.</title>
        <authorList>
            <consortium name="DOE Joint Genome Institute"/>
            <person name="David A.S."/>
            <person name="May G."/>
            <person name="Haridas S."/>
            <person name="Lim J."/>
            <person name="Wang M."/>
            <person name="Labutti K."/>
            <person name="Lipzen A."/>
            <person name="Barry K."/>
            <person name="Grigoriev I.V."/>
        </authorList>
    </citation>
    <scope>NUCLEOTIDE SEQUENCE [LARGE SCALE GENOMIC DNA]</scope>
    <source>
        <strain evidence="3">J235TASD1</strain>
    </source>
</reference>
<evidence type="ECO:0000313" key="2">
    <source>
        <dbReference type="EMBL" id="KXJ89307.1"/>
    </source>
</evidence>
<proteinExistence type="predicted"/>
<organism evidence="2 3">
    <name type="scientific">Microdochium bolleyi</name>
    <dbReference type="NCBI Taxonomy" id="196109"/>
    <lineage>
        <taxon>Eukaryota</taxon>
        <taxon>Fungi</taxon>
        <taxon>Dikarya</taxon>
        <taxon>Ascomycota</taxon>
        <taxon>Pezizomycotina</taxon>
        <taxon>Sordariomycetes</taxon>
        <taxon>Xylariomycetidae</taxon>
        <taxon>Xylariales</taxon>
        <taxon>Microdochiaceae</taxon>
        <taxon>Microdochium</taxon>
    </lineage>
</organism>
<feature type="region of interest" description="Disordered" evidence="1">
    <location>
        <begin position="174"/>
        <end position="198"/>
    </location>
</feature>
<feature type="region of interest" description="Disordered" evidence="1">
    <location>
        <begin position="75"/>
        <end position="118"/>
    </location>
</feature>
<dbReference type="InterPro" id="IPR036047">
    <property type="entry name" value="F-box-like_dom_sf"/>
</dbReference>
<gene>
    <name evidence="2" type="ORF">Micbo1qcDRAFT_212660</name>
</gene>
<keyword evidence="3" id="KW-1185">Reference proteome</keyword>
<evidence type="ECO:0000313" key="3">
    <source>
        <dbReference type="Proteomes" id="UP000070501"/>
    </source>
</evidence>
<evidence type="ECO:0000256" key="1">
    <source>
        <dbReference type="SAM" id="MobiDB-lite"/>
    </source>
</evidence>
<sequence length="411" mass="46059">MNSAQPHYHHHPSAIVISPARHKVLSTPELFELILLHLDQRSLLTTAQRVSHAWKAFISDSPALRRVLFLHPPQHSSSCGGGVGGNERDGDNGAGSQAPEEQGGTSSSSSGVPDLSSSRPIAHNSLLQELFPSWFPAATAGGERWLPGFDELERNPFARRAEAFMGFMGQWRGGYKDQQQQQRCEAEDEDGPERPAEVPVATSATVIITPSWRGMLVQQDPLIRTICVWKHHVSWLGAVNITAQLLRYPDTGGGLRMGQYYDMATEFALMDDSAAVYWPAGRDKAIAIPDLKFQRRRHRRRRLHGGAGVANEESEFDDEEEAQGRLHAEVRAYKEEFMFQADLIVLITSHPSPCGTEFMSRDWVDWEARYVYDSEKQRGQEVLPLEEVLQAEVVRTWSKVVPGAWDGDRWG</sequence>
<dbReference type="InParanoid" id="A0A136IWS8"/>
<name>A0A136IWS8_9PEZI</name>
<dbReference type="AlphaFoldDB" id="A0A136IWS8"/>
<dbReference type="OrthoDB" id="3800738at2759"/>
<evidence type="ECO:0008006" key="4">
    <source>
        <dbReference type="Google" id="ProtNLM"/>
    </source>
</evidence>
<dbReference type="SUPFAM" id="SSF81383">
    <property type="entry name" value="F-box domain"/>
    <property type="match status" value="1"/>
</dbReference>
<feature type="compositionally biased region" description="Low complexity" evidence="1">
    <location>
        <begin position="103"/>
        <end position="118"/>
    </location>
</feature>
<dbReference type="Proteomes" id="UP000070501">
    <property type="component" value="Unassembled WGS sequence"/>
</dbReference>
<protein>
    <recommendedName>
        <fullName evidence="4">F-box domain-containing protein</fullName>
    </recommendedName>
</protein>
<dbReference type="EMBL" id="KQ964255">
    <property type="protein sequence ID" value="KXJ89307.1"/>
    <property type="molecule type" value="Genomic_DNA"/>
</dbReference>
<accession>A0A136IWS8</accession>